<accession>A0A9E4ZH72</accession>
<dbReference type="Pfam" id="PF02596">
    <property type="entry name" value="DUF169"/>
    <property type="match status" value="1"/>
</dbReference>
<dbReference type="EMBL" id="JAGSOI010000079">
    <property type="protein sequence ID" value="MCM1987840.1"/>
    <property type="molecule type" value="Genomic_DNA"/>
</dbReference>
<dbReference type="PANTHER" id="PTHR37954:SF3">
    <property type="entry name" value="DUF169 DOMAIN-CONTAINING PROTEIN"/>
    <property type="match status" value="1"/>
</dbReference>
<dbReference type="Proteomes" id="UP001056766">
    <property type="component" value="Unassembled WGS sequence"/>
</dbReference>
<organism evidence="1 2">
    <name type="scientific">Methanococcoides seepicolus</name>
    <dbReference type="NCBI Taxonomy" id="2828780"/>
    <lineage>
        <taxon>Archaea</taxon>
        <taxon>Methanobacteriati</taxon>
        <taxon>Methanobacteriota</taxon>
        <taxon>Stenosarchaea group</taxon>
        <taxon>Methanomicrobia</taxon>
        <taxon>Methanosarcinales</taxon>
        <taxon>Methanosarcinaceae</taxon>
        <taxon>Methanococcoides</taxon>
    </lineage>
</organism>
<proteinExistence type="predicted"/>
<keyword evidence="2" id="KW-1185">Reference proteome</keyword>
<dbReference type="AlphaFoldDB" id="A0A9E4ZH72"/>
<dbReference type="RefSeq" id="WP_250869204.1">
    <property type="nucleotide sequence ID" value="NZ_JAGSOI010000079.1"/>
</dbReference>
<dbReference type="PANTHER" id="PTHR37954">
    <property type="entry name" value="BLL4979 PROTEIN"/>
    <property type="match status" value="1"/>
</dbReference>
<dbReference type="InterPro" id="IPR003748">
    <property type="entry name" value="DUF169"/>
</dbReference>
<gene>
    <name evidence="1" type="ORF">KDK67_12785</name>
</gene>
<sequence length="226" mass="24817">MDLKELNEFGKILTEKLNLKTKPVAVSLIPEGHDIPEGIEKLDETTRHCQMVDMVRKTGREFYATADEQACKGGSAMMGLNEMPHKLATGDTYLKLKRFNTINAARRTMESVTRLESNSIKAAVYGPLESATFTPDVIVIITTPKQVMQLSQALIYMHGGRVETSFAGIQSVCADGVVRPYKEGKVSVTLGCGGSRKFANVAENEMIIGIPVERAHDLLEAVNEML</sequence>
<protein>
    <submittedName>
        <fullName evidence="1">DUF169 domain-containing protein</fullName>
    </submittedName>
</protein>
<evidence type="ECO:0000313" key="2">
    <source>
        <dbReference type="Proteomes" id="UP001056766"/>
    </source>
</evidence>
<comment type="caution">
    <text evidence="1">The sequence shown here is derived from an EMBL/GenBank/DDBJ whole genome shotgun (WGS) entry which is preliminary data.</text>
</comment>
<reference evidence="1" key="2">
    <citation type="submission" date="2021-04" db="EMBL/GenBank/DDBJ databases">
        <authorList>
            <person name="Dong X."/>
        </authorList>
    </citation>
    <scope>NUCLEOTIDE SEQUENCE</scope>
    <source>
        <strain evidence="1">LLY</strain>
    </source>
</reference>
<evidence type="ECO:0000313" key="1">
    <source>
        <dbReference type="EMBL" id="MCM1987840.1"/>
    </source>
</evidence>
<reference evidence="1" key="1">
    <citation type="journal article" date="2021" name="mSystems">
        <title>Bacteria and Archaea Synergistically Convert Glycine Betaine to Biogenic Methane in the Formosa Cold Seep of the South China Sea.</title>
        <authorList>
            <person name="Li L."/>
            <person name="Zhang W."/>
            <person name="Zhang S."/>
            <person name="Song L."/>
            <person name="Sun Q."/>
            <person name="Zhang H."/>
            <person name="Xiang H."/>
            <person name="Dong X."/>
        </authorList>
    </citation>
    <scope>NUCLEOTIDE SEQUENCE</scope>
    <source>
        <strain evidence="1">LLY</strain>
    </source>
</reference>
<name>A0A9E4ZH72_9EURY</name>